<dbReference type="Pfam" id="PF03008">
    <property type="entry name" value="DUF234"/>
    <property type="match status" value="1"/>
</dbReference>
<evidence type="ECO:0000313" key="4">
    <source>
        <dbReference type="EMBL" id="KFI95249.1"/>
    </source>
</evidence>
<dbReference type="SUPFAM" id="SSF52540">
    <property type="entry name" value="P-loop containing nucleoside triphosphate hydrolases"/>
    <property type="match status" value="1"/>
</dbReference>
<dbReference type="AlphaFoldDB" id="A0A087DI99"/>
<organism evidence="4 5">
    <name type="scientific">Bifidobacterium stellenboschense</name>
    <dbReference type="NCBI Taxonomy" id="762211"/>
    <lineage>
        <taxon>Bacteria</taxon>
        <taxon>Bacillati</taxon>
        <taxon>Actinomycetota</taxon>
        <taxon>Actinomycetes</taxon>
        <taxon>Bifidobacteriales</taxon>
        <taxon>Bifidobacteriaceae</taxon>
        <taxon>Bifidobacterium</taxon>
    </lineage>
</organism>
<dbReference type="Pfam" id="PF01637">
    <property type="entry name" value="ATPase_2"/>
    <property type="match status" value="1"/>
</dbReference>
<reference evidence="4 5" key="1">
    <citation type="submission" date="2014-03" db="EMBL/GenBank/DDBJ databases">
        <title>Genomics of Bifidobacteria.</title>
        <authorList>
            <person name="Ventura M."/>
            <person name="Milani C."/>
            <person name="Lugli G.A."/>
        </authorList>
    </citation>
    <scope>NUCLEOTIDE SEQUENCE [LARGE SCALE GENOMIC DNA]</scope>
    <source>
        <strain evidence="4 5">DSM 23968</strain>
    </source>
</reference>
<dbReference type="eggNOG" id="COG1672">
    <property type="taxonomic scope" value="Bacteria"/>
</dbReference>
<dbReference type="Pfam" id="PF09339">
    <property type="entry name" value="HTH_IclR"/>
    <property type="match status" value="1"/>
</dbReference>
<dbReference type="InterPro" id="IPR004256">
    <property type="entry name" value="DUF234"/>
</dbReference>
<dbReference type="SUPFAM" id="SSF52980">
    <property type="entry name" value="Restriction endonuclease-like"/>
    <property type="match status" value="1"/>
</dbReference>
<dbReference type="InterPro" id="IPR011335">
    <property type="entry name" value="Restrct_endonuc-II-like"/>
</dbReference>
<dbReference type="GO" id="GO:0005524">
    <property type="term" value="F:ATP binding"/>
    <property type="evidence" value="ECO:0007669"/>
    <property type="project" value="InterPro"/>
</dbReference>
<accession>A0A087DI99</accession>
<evidence type="ECO:0000259" key="1">
    <source>
        <dbReference type="Pfam" id="PF01637"/>
    </source>
</evidence>
<dbReference type="SUPFAM" id="SSF46785">
    <property type="entry name" value="Winged helix' DNA-binding domain"/>
    <property type="match status" value="1"/>
</dbReference>
<gene>
    <name evidence="4" type="ORF">BSTEL_1983</name>
</gene>
<name>A0A087DI99_9BIFI</name>
<dbReference type="EMBL" id="JGZP01000018">
    <property type="protein sequence ID" value="KFI95249.1"/>
    <property type="molecule type" value="Genomic_DNA"/>
</dbReference>
<protein>
    <submittedName>
        <fullName evidence="4">ATPase</fullName>
    </submittedName>
</protein>
<comment type="caution">
    <text evidence="4">The sequence shown here is derived from an EMBL/GenBank/DDBJ whole genome shotgun (WGS) entry which is preliminary data.</text>
</comment>
<dbReference type="InterPro" id="IPR005471">
    <property type="entry name" value="Tscrpt_reg_IclR_N"/>
</dbReference>
<evidence type="ECO:0000259" key="2">
    <source>
        <dbReference type="Pfam" id="PF03008"/>
    </source>
</evidence>
<feature type="domain" description="ATPase" evidence="1">
    <location>
        <begin position="3"/>
        <end position="209"/>
    </location>
</feature>
<dbReference type="STRING" id="762211.BSTEL_1983"/>
<dbReference type="PANTHER" id="PTHR34704:SF1">
    <property type="entry name" value="ATPASE"/>
    <property type="match status" value="1"/>
</dbReference>
<proteinExistence type="predicted"/>
<dbReference type="PANTHER" id="PTHR34704">
    <property type="entry name" value="ATPASE"/>
    <property type="match status" value="1"/>
</dbReference>
<dbReference type="GO" id="GO:0006355">
    <property type="term" value="P:regulation of DNA-templated transcription"/>
    <property type="evidence" value="ECO:0007669"/>
    <property type="project" value="InterPro"/>
</dbReference>
<feature type="domain" description="HTH iclR-type" evidence="3">
    <location>
        <begin position="252"/>
        <end position="291"/>
    </location>
</feature>
<dbReference type="InterPro" id="IPR011579">
    <property type="entry name" value="ATPase_dom"/>
</dbReference>
<dbReference type="Proteomes" id="UP000029004">
    <property type="component" value="Unassembled WGS sequence"/>
</dbReference>
<feature type="domain" description="DUF234" evidence="2">
    <location>
        <begin position="320"/>
        <end position="412"/>
    </location>
</feature>
<sequence length="474" mass="53765">MTFIGRVDDLEQLNDCYKARRAQLVFVYGRRRVGKTATLVRFSQDKETIFFAAQNATKEEQLASFSRLMFEAGAPGKDYLSQYPSWERALSELVKLPEPADGSRRLVVFDEFPYLVKSDPSLPSVLQNLWDHTLRDANLMIVICGSAMSFMEKELLAEKSPLYGRATGVLRINPMPYWDAVRFLPDYSAEDKALAYAILGGIPRYLEEFDPDMSVAENVKRHILRRIAPLYSEVEFLLHEELRETAKYNSVIRAIALGATSLNEIATHTMMPGATVSSYLGNLMELGIVEREFPVTAKLKELAKGTRGLYQLSDNFFRFWYAFVFPYRSELERGDVDGVYERHIEPVLHDFAGKPFEGICREWLWRESIAGRLPFRARAVGRWWDRKDEIDVMAVDATGSKSIVGECKFRNTAMDGGVLNLLRARAARTGIEPQLSVLFSLGGFDRGLSDMAAAEPSSLRLVGIDDLFREVNTR</sequence>
<evidence type="ECO:0000313" key="5">
    <source>
        <dbReference type="Proteomes" id="UP000029004"/>
    </source>
</evidence>
<keyword evidence="5" id="KW-1185">Reference proteome</keyword>
<dbReference type="OrthoDB" id="9813134at2"/>
<dbReference type="Gene3D" id="3.40.50.300">
    <property type="entry name" value="P-loop containing nucleotide triphosphate hydrolases"/>
    <property type="match status" value="1"/>
</dbReference>
<evidence type="ECO:0000259" key="3">
    <source>
        <dbReference type="Pfam" id="PF09339"/>
    </source>
</evidence>
<dbReference type="GO" id="GO:0003677">
    <property type="term" value="F:DNA binding"/>
    <property type="evidence" value="ECO:0007669"/>
    <property type="project" value="InterPro"/>
</dbReference>
<dbReference type="InterPro" id="IPR027417">
    <property type="entry name" value="P-loop_NTPase"/>
</dbReference>
<dbReference type="InterPro" id="IPR036390">
    <property type="entry name" value="WH_DNA-bd_sf"/>
</dbReference>